<dbReference type="Gene3D" id="3.40.710.10">
    <property type="entry name" value="DD-peptidase/beta-lactamase superfamily"/>
    <property type="match status" value="1"/>
</dbReference>
<comment type="caution">
    <text evidence="2">The sequence shown here is derived from an EMBL/GenBank/DDBJ whole genome shotgun (WGS) entry which is preliminary data.</text>
</comment>
<proteinExistence type="predicted"/>
<dbReference type="RefSeq" id="WP_379519804.1">
    <property type="nucleotide sequence ID" value="NZ_JBHSPA010000052.1"/>
</dbReference>
<dbReference type="PANTHER" id="PTHR46825">
    <property type="entry name" value="D-ALANYL-D-ALANINE-CARBOXYPEPTIDASE/ENDOPEPTIDASE AMPH"/>
    <property type="match status" value="1"/>
</dbReference>
<dbReference type="PANTHER" id="PTHR46825:SF7">
    <property type="entry name" value="D-ALANYL-D-ALANINE CARBOXYPEPTIDASE"/>
    <property type="match status" value="1"/>
</dbReference>
<dbReference type="EC" id="3.-.-.-" evidence="2"/>
<dbReference type="InterPro" id="IPR012338">
    <property type="entry name" value="Beta-lactam/transpept-like"/>
</dbReference>
<evidence type="ECO:0000313" key="2">
    <source>
        <dbReference type="EMBL" id="MFC5830321.1"/>
    </source>
</evidence>
<dbReference type="Proteomes" id="UP001596058">
    <property type="component" value="Unassembled WGS sequence"/>
</dbReference>
<reference evidence="3" key="1">
    <citation type="journal article" date="2019" name="Int. J. Syst. Evol. Microbiol.">
        <title>The Global Catalogue of Microorganisms (GCM) 10K type strain sequencing project: providing services to taxonomists for standard genome sequencing and annotation.</title>
        <authorList>
            <consortium name="The Broad Institute Genomics Platform"/>
            <consortium name="The Broad Institute Genome Sequencing Center for Infectious Disease"/>
            <person name="Wu L."/>
            <person name="Ma J."/>
        </authorList>
    </citation>
    <scope>NUCLEOTIDE SEQUENCE [LARGE SCALE GENOMIC DNA]</scope>
    <source>
        <strain evidence="3">CCUG 53903</strain>
    </source>
</reference>
<dbReference type="InterPro" id="IPR050491">
    <property type="entry name" value="AmpC-like"/>
</dbReference>
<dbReference type="Pfam" id="PF00144">
    <property type="entry name" value="Beta-lactamase"/>
    <property type="match status" value="1"/>
</dbReference>
<evidence type="ECO:0000259" key="1">
    <source>
        <dbReference type="Pfam" id="PF00144"/>
    </source>
</evidence>
<gene>
    <name evidence="2" type="ORF">ACFPZ3_41245</name>
</gene>
<dbReference type="SUPFAM" id="SSF56601">
    <property type="entry name" value="beta-lactamase/transpeptidase-like"/>
    <property type="match status" value="1"/>
</dbReference>
<feature type="domain" description="Beta-lactamase-related" evidence="1">
    <location>
        <begin position="5"/>
        <end position="305"/>
    </location>
</feature>
<organism evidence="2 3">
    <name type="scientific">Nonomuraea insulae</name>
    <dbReference type="NCBI Taxonomy" id="1616787"/>
    <lineage>
        <taxon>Bacteria</taxon>
        <taxon>Bacillati</taxon>
        <taxon>Actinomycetota</taxon>
        <taxon>Actinomycetes</taxon>
        <taxon>Streptosporangiales</taxon>
        <taxon>Streptosporangiaceae</taxon>
        <taxon>Nonomuraea</taxon>
    </lineage>
</organism>
<keyword evidence="2" id="KW-0378">Hydrolase</keyword>
<dbReference type="GO" id="GO:0016787">
    <property type="term" value="F:hydrolase activity"/>
    <property type="evidence" value="ECO:0007669"/>
    <property type="project" value="UniProtKB-KW"/>
</dbReference>
<name>A0ABW1D0X6_9ACTN</name>
<dbReference type="InterPro" id="IPR001466">
    <property type="entry name" value="Beta-lactam-related"/>
</dbReference>
<sequence>MNDLQTILDQAVADGGVPGILADVRDGSRTWFGTAGGRQQSDQFRIGSLTKAFTSTVVLQLDAEGELSLDDTVERRLPGMVPNGGEITVRRLLNQTSGLFNYTMDEKLLARYVGPGFLKHRFDRVTPEELVKAAMGYPPAFAPGEGWGYSNTNFVLAGMIIEKVTGRSYAEEVERRIARPLDLTGTYVPGDDTALRGPHSRHYSKLMLPDPDAEIHDATEMDASSAWAAGGMVSTSGDLHRFFHALLGGRLLPAEQLEEMFTGVSTEGSGWIPGTTYGLGVFWQRLSCGTTVWGGGGAINGSWTYAMGSRDGEHFLVGNVSGDWGDPIGIFTRLLEAEFSPR</sequence>
<dbReference type="EMBL" id="JBHSPA010000052">
    <property type="protein sequence ID" value="MFC5830321.1"/>
    <property type="molecule type" value="Genomic_DNA"/>
</dbReference>
<accession>A0ABW1D0X6</accession>
<evidence type="ECO:0000313" key="3">
    <source>
        <dbReference type="Proteomes" id="UP001596058"/>
    </source>
</evidence>
<protein>
    <submittedName>
        <fullName evidence="2">Serine hydrolase domain-containing protein</fullName>
        <ecNumber evidence="2">3.-.-.-</ecNumber>
    </submittedName>
</protein>
<keyword evidence="3" id="KW-1185">Reference proteome</keyword>